<dbReference type="Proteomes" id="UP000013487">
    <property type="component" value="Unassembled WGS sequence"/>
</dbReference>
<gene>
    <name evidence="1" type="ORF">BTCBT_002477</name>
</gene>
<dbReference type="AlphaFoldDB" id="A0AAN4KQG7"/>
<protein>
    <submittedName>
        <fullName evidence="1">Uncharacterized protein</fullName>
    </submittedName>
</protein>
<sequence>MQYIPNFFPLNMFQRNRIHNLIHERRNEVFDIQKITELVIENVRHGYTRISDIYGKVDLTQVILNSAEMNTYFECPLIKGNHAWISMSETGHCRYFTRSKADVTNSLDLIDLLSVYYNEKIGKTIRIANHKFGLIWEDRWLHVQSKRYEENIDSLECILPKRYPCLHKLVGDRWELLKAMNRIGLNTLVSKHLSYQNQAIFFVSTKYLKYNYFPNYSVSVINQCMNMFAVLGFVRKMKDDEIPLEFLNQAKEEMKKNKEKRNIVSFYLVENVEDTMEIAEERAKILIKHNIKYHTLTKDKVSHIFGDEFSKNIYVQETSGGSKKLKHERGMLEDYFHHCYKEYGYVAKENLITLTTMKEKTIDKIWKELVSGTNGVVFRLNPELRELLNLKSRSSIVIDENRVNEVLTA</sequence>
<reference evidence="1 2" key="1">
    <citation type="journal article" date="2013" name="Genome Announc.">
        <title>Draft Genome Sequence of Bacillus thuringiensis var. thuringiensis Strain T01-328, a Brazilian Isolate That Produces a Soluble Pesticide Protein, Cry1Ia.</title>
        <authorList>
            <person name="Varani A.M."/>
            <person name="Lemos M.V."/>
            <person name="Fernandes C.C."/>
            <person name="Lemos E.G."/>
            <person name="Alves E.C."/>
            <person name="Desiderio J.A."/>
        </authorList>
    </citation>
    <scope>NUCLEOTIDE SEQUENCE [LARGE SCALE GENOMIC DNA]</scope>
    <source>
        <strain evidence="1 2">T01-328</strain>
    </source>
</reference>
<evidence type="ECO:0000313" key="2">
    <source>
        <dbReference type="Proteomes" id="UP000013487"/>
    </source>
</evidence>
<proteinExistence type="predicted"/>
<dbReference type="RefSeq" id="WP_001199405.1">
    <property type="nucleotide sequence ID" value="NZ_ARXZ02000004.1"/>
</dbReference>
<accession>A0AAN4KQG7</accession>
<evidence type="ECO:0000313" key="1">
    <source>
        <dbReference type="EMBL" id="ERI00922.1"/>
    </source>
</evidence>
<name>A0AAN4KQG7_BACTU</name>
<organism evidence="1 2">
    <name type="scientific">Bacillus thuringiensis T01-328</name>
    <dbReference type="NCBI Taxonomy" id="1324966"/>
    <lineage>
        <taxon>Bacteria</taxon>
        <taxon>Bacillati</taxon>
        <taxon>Bacillota</taxon>
        <taxon>Bacilli</taxon>
        <taxon>Bacillales</taxon>
        <taxon>Bacillaceae</taxon>
        <taxon>Bacillus</taxon>
        <taxon>Bacillus cereus group</taxon>
    </lineage>
</organism>
<comment type="caution">
    <text evidence="1">The sequence shown here is derived from an EMBL/GenBank/DDBJ whole genome shotgun (WGS) entry which is preliminary data.</text>
</comment>
<dbReference type="EMBL" id="ARXZ02000004">
    <property type="protein sequence ID" value="ERI00922.1"/>
    <property type="molecule type" value="Genomic_DNA"/>
</dbReference>